<keyword evidence="1" id="KW-0812">Transmembrane</keyword>
<comment type="caution">
    <text evidence="3">The sequence shown here is derived from an EMBL/GenBank/DDBJ whole genome shotgun (WGS) entry which is preliminary data.</text>
</comment>
<feature type="transmembrane region" description="Helical" evidence="1">
    <location>
        <begin position="330"/>
        <end position="355"/>
    </location>
</feature>
<protein>
    <submittedName>
        <fullName evidence="3">Uncharacterized protein</fullName>
    </submittedName>
</protein>
<dbReference type="EMBL" id="JBICCN010000015">
    <property type="protein sequence ID" value="KAL3103418.1"/>
    <property type="molecule type" value="Genomic_DNA"/>
</dbReference>
<dbReference type="Proteomes" id="UP001620645">
    <property type="component" value="Unassembled WGS sequence"/>
</dbReference>
<evidence type="ECO:0000313" key="4">
    <source>
        <dbReference type="Proteomes" id="UP001620645"/>
    </source>
</evidence>
<keyword evidence="4" id="KW-1185">Reference proteome</keyword>
<dbReference type="AlphaFoldDB" id="A0ABD2KKX3"/>
<evidence type="ECO:0000313" key="3">
    <source>
        <dbReference type="EMBL" id="KAL3103418.1"/>
    </source>
</evidence>
<gene>
    <name evidence="3" type="ORF">niasHS_002604</name>
</gene>
<keyword evidence="1" id="KW-0472">Membrane</keyword>
<feature type="chain" id="PRO_5044795561" evidence="2">
    <location>
        <begin position="28"/>
        <end position="375"/>
    </location>
</feature>
<sequence length="375" mass="43352">MLLFFSRFSSVAVPFLLLLNSQPFISQLNETVLTSSLPFLRFLRFSVWAPANCWLRSSNSSRVLTIIESFNSEEMAFGEHGRETNGGHLDERKKPWQMVLWLFTNTPEQRIPFITLVKVDKQIELKRITECERTREREEKDKEKRMEVEVEVSTDGMFVRAKNAVRYSIPNSMDSPELRVYFVGNDQSNGKLCQLKSQMEFRETSKFAVPPTTPITPIDRSSQILPPIIRIDHKWPYSRKRPKIPRRSTMAAQRLLTPAHYASPSNSARPFIQRKSQLLNPVHFGEKSQAESMETSTTATYIDIIRDRQLYEEVQRSKTNELNSRWSTTFFVFMLLVAFLIATSAAFALLLSLLLQCRPKSPKHSQPTIATIVQR</sequence>
<feature type="signal peptide" evidence="2">
    <location>
        <begin position="1"/>
        <end position="27"/>
    </location>
</feature>
<evidence type="ECO:0000256" key="2">
    <source>
        <dbReference type="SAM" id="SignalP"/>
    </source>
</evidence>
<organism evidence="3 4">
    <name type="scientific">Heterodera schachtii</name>
    <name type="common">Sugarbeet cyst nematode worm</name>
    <name type="synonym">Tylenchus schachtii</name>
    <dbReference type="NCBI Taxonomy" id="97005"/>
    <lineage>
        <taxon>Eukaryota</taxon>
        <taxon>Metazoa</taxon>
        <taxon>Ecdysozoa</taxon>
        <taxon>Nematoda</taxon>
        <taxon>Chromadorea</taxon>
        <taxon>Rhabditida</taxon>
        <taxon>Tylenchina</taxon>
        <taxon>Tylenchomorpha</taxon>
        <taxon>Tylenchoidea</taxon>
        <taxon>Heteroderidae</taxon>
        <taxon>Heteroderinae</taxon>
        <taxon>Heterodera</taxon>
    </lineage>
</organism>
<name>A0ABD2KKX3_HETSC</name>
<evidence type="ECO:0000256" key="1">
    <source>
        <dbReference type="SAM" id="Phobius"/>
    </source>
</evidence>
<keyword evidence="1" id="KW-1133">Transmembrane helix</keyword>
<proteinExistence type="predicted"/>
<reference evidence="3 4" key="1">
    <citation type="submission" date="2024-10" db="EMBL/GenBank/DDBJ databases">
        <authorList>
            <person name="Kim D."/>
        </authorList>
    </citation>
    <scope>NUCLEOTIDE SEQUENCE [LARGE SCALE GENOMIC DNA]</scope>
    <source>
        <strain evidence="3">Taebaek</strain>
    </source>
</reference>
<keyword evidence="2" id="KW-0732">Signal</keyword>
<accession>A0ABD2KKX3</accession>